<dbReference type="InterPro" id="IPR006944">
    <property type="entry name" value="Phage/GTA_portal"/>
</dbReference>
<dbReference type="Pfam" id="PF04860">
    <property type="entry name" value="Phage_portal"/>
    <property type="match status" value="1"/>
</dbReference>
<name>A0A1B2E8W9_9BACL</name>
<reference evidence="2" key="1">
    <citation type="submission" date="2016-08" db="EMBL/GenBank/DDBJ databases">
        <title>Complete Genome Seqeunce of Paenibacillus sp. nov. IHBB 9852 from high altitute lake of Indian trans-Himalayas.</title>
        <authorList>
            <person name="Kiran S."/>
            <person name="Swarnkar M.K."/>
            <person name="Rana A."/>
            <person name="Tewari R."/>
            <person name="Gulati A."/>
        </authorList>
    </citation>
    <scope>NUCLEOTIDE SEQUENCE [LARGE SCALE GENOMIC DNA]</scope>
    <source>
        <strain evidence="2">IHBB 9852</strain>
    </source>
</reference>
<evidence type="ECO:0000256" key="1">
    <source>
        <dbReference type="SAM" id="MobiDB-lite"/>
    </source>
</evidence>
<accession>A0A1B2E8W9</accession>
<feature type="region of interest" description="Disordered" evidence="1">
    <location>
        <begin position="408"/>
        <end position="439"/>
    </location>
</feature>
<protein>
    <submittedName>
        <fullName evidence="2">Phage portal protein</fullName>
    </submittedName>
</protein>
<dbReference type="EMBL" id="CP016809">
    <property type="protein sequence ID" value="ANY76410.1"/>
    <property type="molecule type" value="Genomic_DNA"/>
</dbReference>
<gene>
    <name evidence="2" type="ORF">BBD41_03190</name>
</gene>
<dbReference type="InterPro" id="IPR006427">
    <property type="entry name" value="Portal_HK97"/>
</dbReference>
<organism evidence="2">
    <name type="scientific">Paenibacillus ihbetae</name>
    <dbReference type="NCBI Taxonomy" id="1870820"/>
    <lineage>
        <taxon>Bacteria</taxon>
        <taxon>Bacillati</taxon>
        <taxon>Bacillota</taxon>
        <taxon>Bacilli</taxon>
        <taxon>Bacillales</taxon>
        <taxon>Paenibacillaceae</taxon>
        <taxon>Paenibacillus</taxon>
    </lineage>
</organism>
<sequence length="439" mass="49093">MFGIKEKRETLELNVDDRRLLEVLGIDMDDINVKGKGALKIDTVYACVRIRSESVAKLPLKVYQEDESGVQSQKRHQIYQLLKLRPNPYMSAFDFWKVIEAQNCLYGNAYANIEFDRKGNVVGLWPMDTSRVKIVVDDDTSMSGMAMPRSHVAYKVDLGYEQRKLKADEVLHFKGGVTLDGLVGLSPLDCLKGTLENGASASKFVNNFYKQGLQVKGLVQYVGDLDEKAKRNFREKFEAMSSGLNNSHRIALLPVGYQFQPISISMHDAQFLENNQLTIRQIAAAFGIKMHQLNDLTRATHTNVAEQQNEFYTDTLQPILTMYEQEMTYKLLLDEEIQEGYFFRFNIDAILRADLKTRYEAYRIGVQGGFLKANEARAKENLPPAEGGDELLVNGSYVPISQAGIAYARKGGDGTGQGEDADESEGDSSTAGDAGSESE</sequence>
<proteinExistence type="predicted"/>
<dbReference type="NCBIfam" id="TIGR01537">
    <property type="entry name" value="portal_HK97"/>
    <property type="match status" value="1"/>
</dbReference>
<evidence type="ECO:0000313" key="2">
    <source>
        <dbReference type="EMBL" id="ANY76410.1"/>
    </source>
</evidence>
<dbReference type="AlphaFoldDB" id="A0A1B2E8W9"/>
<dbReference type="KEGG" id="pib:BBD41_03190"/>